<sequence>MQQATTSIQAMPELVGPGPTGSGWSGPPATAEGDLLGIDELGYMELDKRGAELLFQVLTEREEKNRRHRLQRIVLRLDDNVHRTTTLRRHRGSAHLRRQHHRNRHRLLPTRPHPSSAIRLIHTRWVRITPPIGLE</sequence>
<dbReference type="eggNOG" id="COG1484">
    <property type="taxonomic scope" value="Bacteria"/>
</dbReference>
<dbReference type="EMBL" id="AP008957">
    <property type="protein sequence ID" value="BAH34335.1"/>
    <property type="molecule type" value="Genomic_DNA"/>
</dbReference>
<reference evidence="3" key="1">
    <citation type="submission" date="2005-03" db="EMBL/GenBank/DDBJ databases">
        <title>Comparison of the complete genome sequences of Rhodococcus erythropolis PR4 and Rhodococcus opacus B4.</title>
        <authorList>
            <person name="Takarada H."/>
            <person name="Sekine M."/>
            <person name="Hosoyama A."/>
            <person name="Yamada R."/>
            <person name="Fujisawa T."/>
            <person name="Omata S."/>
            <person name="Shimizu A."/>
            <person name="Tsukatani N."/>
            <person name="Tanikawa S."/>
            <person name="Fujita N."/>
            <person name="Harayama S."/>
        </authorList>
    </citation>
    <scope>NUCLEOTIDE SEQUENCE [LARGE SCALE GENOMIC DNA]</scope>
    <source>
        <strain evidence="3">PR4 / NBRC 100887</strain>
    </source>
</reference>
<accession>C1A150</accession>
<feature type="region of interest" description="Disordered" evidence="1">
    <location>
        <begin position="1"/>
        <end position="31"/>
    </location>
</feature>
<proteinExistence type="predicted"/>
<dbReference type="Proteomes" id="UP000002204">
    <property type="component" value="Chromosome"/>
</dbReference>
<dbReference type="AlphaFoldDB" id="C1A150"/>
<name>C1A150_RHOE4</name>
<protein>
    <submittedName>
        <fullName evidence="2">Uncharacterized protein</fullName>
    </submittedName>
</protein>
<evidence type="ECO:0000313" key="3">
    <source>
        <dbReference type="Proteomes" id="UP000002204"/>
    </source>
</evidence>
<organism evidence="2 3">
    <name type="scientific">Rhodococcus erythropolis (strain PR4 / NBRC 100887)</name>
    <dbReference type="NCBI Taxonomy" id="234621"/>
    <lineage>
        <taxon>Bacteria</taxon>
        <taxon>Bacillati</taxon>
        <taxon>Actinomycetota</taxon>
        <taxon>Actinomycetes</taxon>
        <taxon>Mycobacteriales</taxon>
        <taxon>Nocardiaceae</taxon>
        <taxon>Rhodococcus</taxon>
        <taxon>Rhodococcus erythropolis group</taxon>
    </lineage>
</organism>
<dbReference type="KEGG" id="rer:RER_36270"/>
<evidence type="ECO:0000313" key="2">
    <source>
        <dbReference type="EMBL" id="BAH34335.1"/>
    </source>
</evidence>
<dbReference type="HOGENOM" id="CLU_129860_0_0_11"/>
<gene>
    <name evidence="2" type="ordered locus">RER_36270</name>
</gene>
<evidence type="ECO:0000256" key="1">
    <source>
        <dbReference type="SAM" id="MobiDB-lite"/>
    </source>
</evidence>
<reference evidence="2 3" key="2">
    <citation type="journal article" date="2006" name="Environ. Microbiol.">
        <title>Sequence analysis of three plasmids harboured in Rhodococcus erythropolis strain PR4.</title>
        <authorList>
            <person name="Sekine M."/>
            <person name="Tanikawa S."/>
            <person name="Omata S."/>
            <person name="Saito M."/>
            <person name="Fujisawa T."/>
            <person name="Tsukatani N."/>
            <person name="Tajima T."/>
            <person name="Sekigawa T."/>
            <person name="Kosugi H."/>
            <person name="Matsuo Y."/>
            <person name="Nishiko R."/>
            <person name="Imamura K."/>
            <person name="Ito M."/>
            <person name="Narita H."/>
            <person name="Tago S."/>
            <person name="Fujita N."/>
            <person name="Harayama S."/>
        </authorList>
    </citation>
    <scope>NUCLEOTIDE SEQUENCE [LARGE SCALE GENOMIC DNA]</scope>
    <source>
        <strain evidence="3">PR4 / NBRC 100887</strain>
    </source>
</reference>